<dbReference type="Proteomes" id="UP000615796">
    <property type="component" value="Unassembled WGS sequence"/>
</dbReference>
<proteinExistence type="predicted"/>
<protein>
    <recommendedName>
        <fullName evidence="3">DGQHR domain</fullName>
    </recommendedName>
</protein>
<keyword evidence="2" id="KW-1185">Reference proteome</keyword>
<sequence length="637" mass="73039">MIEKKKKKKAPLPSKKINFKLSSPIAYTKASFGLEHEKVGVYFLDISVNDLLENFKIFEEMNNVEVWPISTLIQRELDHGRAKQIAIDYLLNSGVTKYFPPLISVMIPTGKDYLPLDDFQDIDKTSSSTSFVDGSIKHIDPEKYQEFDEETIEIAGGVFEIPFDQSSGDIVWDNNRLSSVIIDGQHRFKALKEAAAIDKNILDLKVTVTLIDLPSLCRKNKRKPTEIARDLFVTINHTPVEVNETRLVLMDDKDVLACFTQALVDDADKSSPPSIKPEIVDWDCEGGKHNTDIALSGVLTIRQIIQTCIFDDKKASSIDDRQNQRNIQQWLSKLDAWVSPDDEIKKLLNERETFKYRMDLAKQSTADDDEDEESSFLYSWSPSASKIAKKQFSSKYKEVFRYVFDNLEPFKEFYQIANTHSAFDEGACLRTYLRSFKGKRKELEKDSSTLTVKSVNAFKKEISNLTSNNICFSVMGQKSIFKALFDQYLSEVENKSENYLLIETEKFVNDFNAMYETFNSSGISDENIFSLEYKNRNAKSKSSYKSLDLYFWSGIIRKANGEIDYSKKAVDILSKVIIDLIWTKEENSITSFTSSRDITNRHISQLKKLLPEEDEDFYPKNANKIILSKLQHVVSVL</sequence>
<accession>A0A9X0R7N4</accession>
<gene>
    <name evidence="1" type="ORF">H8Q88_01705</name>
</gene>
<organism evidence="1 2">
    <name type="scientific">Vibrio metschnikovii</name>
    <dbReference type="NCBI Taxonomy" id="28172"/>
    <lineage>
        <taxon>Bacteria</taxon>
        <taxon>Pseudomonadati</taxon>
        <taxon>Pseudomonadota</taxon>
        <taxon>Gammaproteobacteria</taxon>
        <taxon>Vibrionales</taxon>
        <taxon>Vibrionaceae</taxon>
        <taxon>Vibrio</taxon>
    </lineage>
</organism>
<evidence type="ECO:0008006" key="3">
    <source>
        <dbReference type="Google" id="ProtNLM"/>
    </source>
</evidence>
<name>A0A9X0R7N4_VIBME</name>
<reference evidence="1" key="1">
    <citation type="submission" date="2020-08" db="EMBL/GenBank/DDBJ databases">
        <title>Genome Sequencing and Pan-Genome Analysis of Migratory bird Vibrio Strains, Inner Mongolia.</title>
        <authorList>
            <person name="Zheng L."/>
        </authorList>
    </citation>
    <scope>NUCLEOTIDE SEQUENCE</scope>
    <source>
        <strain evidence="1">M13F</strain>
    </source>
</reference>
<evidence type="ECO:0000313" key="2">
    <source>
        <dbReference type="Proteomes" id="UP000615796"/>
    </source>
</evidence>
<dbReference type="EMBL" id="JACRUP010000001">
    <property type="protein sequence ID" value="MBC5849675.1"/>
    <property type="molecule type" value="Genomic_DNA"/>
</dbReference>
<dbReference type="AlphaFoldDB" id="A0A9X0R7N4"/>
<comment type="caution">
    <text evidence="1">The sequence shown here is derived from an EMBL/GenBank/DDBJ whole genome shotgun (WGS) entry which is preliminary data.</text>
</comment>
<dbReference type="RefSeq" id="WP_187025125.1">
    <property type="nucleotide sequence ID" value="NZ_JACRUP010000001.1"/>
</dbReference>
<evidence type="ECO:0000313" key="1">
    <source>
        <dbReference type="EMBL" id="MBC5849675.1"/>
    </source>
</evidence>